<dbReference type="Gene3D" id="3.90.210.10">
    <property type="entry name" value="Heat-Labile Enterotoxin, subunit A"/>
    <property type="match status" value="1"/>
</dbReference>
<dbReference type="Proteomes" id="UP000226192">
    <property type="component" value="Unassembled WGS sequence"/>
</dbReference>
<dbReference type="AlphaFoldDB" id="A0A2C5XZI5"/>
<proteinExistence type="predicted"/>
<evidence type="ECO:0000313" key="2">
    <source>
        <dbReference type="Proteomes" id="UP000226192"/>
    </source>
</evidence>
<gene>
    <name evidence="1" type="ORF">CDD81_1555</name>
</gene>
<accession>A0A2C5XZI5</accession>
<dbReference type="OrthoDB" id="4924872at2759"/>
<reference evidence="1 2" key="1">
    <citation type="submission" date="2017-06" db="EMBL/GenBank/DDBJ databases">
        <title>Ant-infecting Ophiocordyceps genomes reveal a high diversity of potential behavioral manipulation genes and a possible major role for enterotoxins.</title>
        <authorList>
            <person name="De Bekker C."/>
            <person name="Evans H.C."/>
            <person name="Brachmann A."/>
            <person name="Hughes D.P."/>
        </authorList>
    </citation>
    <scope>NUCLEOTIDE SEQUENCE [LARGE SCALE GENOMIC DNA]</scope>
    <source>
        <strain evidence="1 2">Map64</strain>
    </source>
</reference>
<comment type="caution">
    <text evidence="1">The sequence shown here is derived from an EMBL/GenBank/DDBJ whole genome shotgun (WGS) entry which is preliminary data.</text>
</comment>
<organism evidence="1 2">
    <name type="scientific">Ophiocordyceps australis</name>
    <dbReference type="NCBI Taxonomy" id="1399860"/>
    <lineage>
        <taxon>Eukaryota</taxon>
        <taxon>Fungi</taxon>
        <taxon>Dikarya</taxon>
        <taxon>Ascomycota</taxon>
        <taxon>Pezizomycotina</taxon>
        <taxon>Sordariomycetes</taxon>
        <taxon>Hypocreomycetidae</taxon>
        <taxon>Hypocreales</taxon>
        <taxon>Ophiocordycipitaceae</taxon>
        <taxon>Ophiocordyceps</taxon>
    </lineage>
</organism>
<protein>
    <recommendedName>
        <fullName evidence="3">Enterotoxin</fullName>
    </recommendedName>
</protein>
<dbReference type="STRING" id="1399860.A0A2C5XZI5"/>
<evidence type="ECO:0000313" key="1">
    <source>
        <dbReference type="EMBL" id="PHH60550.1"/>
    </source>
</evidence>
<sequence length="645" mass="73331">MSGHDWITEYHDPEFVYVITNLSPTQVWRAGGIPPSFNGRPPDEAYGYSTFDARGTPWIFVARAPLAGILLDEWHGSHELWMYEVSTSPNMVMQNPAYRLNPGFWALGGILLSQIRRYIRADWALIACSDSRGGCHPDTIPFTQWERMSSYDHRWETYHNSGFQPWLSGYRSNHIVWRVSQAWRHVLEQPRVELSRQESALLFMRGITQGHPELRLMLSWQGQLPLIRIHEGDTPIGVVPRMNLPQFPWETIQIPDELLHKKAILGRLSETECHVMALLITATFWGGCLSRHGKRDLGTESANHCPALAEHDDCGNPAEHRKCNMLSQTVTELKSSSDSCSAVPCDSIDGLQVRFKVPPGIDPHHVKLAFESQSNRSHPAIFAVEHGSAWKSINRVPYAANNGQGIKIQDIDRIYIIDSGDTQSPRLDVKKPHDFMLRAVCTKSDYEVRLHLYNVEPEEKLGLKNLTETTNGEIKGHTVASFAVDRQDLFLKPRCIHFKKLEFFIQLSQSAWSGTYDSISLAFDSGRANTFIVNDPSPGFNKWTTINLQKTFGKDTISVHEIPGISLIDTAFKVDWWSKDAWLLQSIKLRGECASPHAVSTIETENWADKWIEHGPGWGPKGVWSWQINPFDWHNGFLHHSRVHS</sequence>
<dbReference type="EMBL" id="NJET01000141">
    <property type="protein sequence ID" value="PHH60550.1"/>
    <property type="molecule type" value="Genomic_DNA"/>
</dbReference>
<keyword evidence="2" id="KW-1185">Reference proteome</keyword>
<name>A0A2C5XZI5_9HYPO</name>
<evidence type="ECO:0008006" key="3">
    <source>
        <dbReference type="Google" id="ProtNLM"/>
    </source>
</evidence>